<name>A0ABQ3PSM1_9ACTN</name>
<comment type="caution">
    <text evidence="2">The sequence shown here is derived from an EMBL/GenBank/DDBJ whole genome shotgun (WGS) entry which is preliminary data.</text>
</comment>
<sequence>MKAALHRAAGAWPIRSGKLRSPAVQVPTARPSTPSPRRSRVRPGRLTKLFVEDAVSDVIGVAHEVGRAQIAAGSLHHTLVLEPSVRWRAEVRELDGDRWS</sequence>
<evidence type="ECO:0000313" key="3">
    <source>
        <dbReference type="Proteomes" id="UP001052739"/>
    </source>
</evidence>
<evidence type="ECO:0000256" key="1">
    <source>
        <dbReference type="SAM" id="MobiDB-lite"/>
    </source>
</evidence>
<gene>
    <name evidence="2" type="ORF">Shyd_93660</name>
</gene>
<protein>
    <submittedName>
        <fullName evidence="2">Uncharacterized protein</fullName>
    </submittedName>
</protein>
<dbReference type="EMBL" id="BNDW01000118">
    <property type="protein sequence ID" value="GHI27995.1"/>
    <property type="molecule type" value="Genomic_DNA"/>
</dbReference>
<dbReference type="RefSeq" id="WP_226653012.1">
    <property type="nucleotide sequence ID" value="NZ_BNDW01000118.1"/>
</dbReference>
<keyword evidence="3" id="KW-1185">Reference proteome</keyword>
<proteinExistence type="predicted"/>
<feature type="compositionally biased region" description="Low complexity" evidence="1">
    <location>
        <begin position="26"/>
        <end position="36"/>
    </location>
</feature>
<dbReference type="Proteomes" id="UP001052739">
    <property type="component" value="Unassembled WGS sequence"/>
</dbReference>
<feature type="region of interest" description="Disordered" evidence="1">
    <location>
        <begin position="20"/>
        <end position="41"/>
    </location>
</feature>
<accession>A0ABQ3PSM1</accession>
<reference evidence="2" key="1">
    <citation type="submission" date="2024-05" db="EMBL/GenBank/DDBJ databases">
        <title>Whole genome shotgun sequence of Streptomyces hydrogenans NBRC 13475.</title>
        <authorList>
            <person name="Komaki H."/>
            <person name="Tamura T."/>
        </authorList>
    </citation>
    <scope>NUCLEOTIDE SEQUENCE</scope>
    <source>
        <strain evidence="2">NBRC 13475</strain>
    </source>
</reference>
<organism evidence="2 3">
    <name type="scientific">Streptomyces hydrogenans</name>
    <dbReference type="NCBI Taxonomy" id="1873719"/>
    <lineage>
        <taxon>Bacteria</taxon>
        <taxon>Bacillati</taxon>
        <taxon>Actinomycetota</taxon>
        <taxon>Actinomycetes</taxon>
        <taxon>Kitasatosporales</taxon>
        <taxon>Streptomycetaceae</taxon>
        <taxon>Streptomyces</taxon>
    </lineage>
</organism>
<evidence type="ECO:0000313" key="2">
    <source>
        <dbReference type="EMBL" id="GHI27995.1"/>
    </source>
</evidence>